<evidence type="ECO:0008006" key="4">
    <source>
        <dbReference type="Google" id="ProtNLM"/>
    </source>
</evidence>
<accession>A0ABV5NWS3</accession>
<gene>
    <name evidence="2" type="ORF">ACFFR3_35200</name>
</gene>
<dbReference type="Proteomes" id="UP001589568">
    <property type="component" value="Unassembled WGS sequence"/>
</dbReference>
<evidence type="ECO:0000313" key="2">
    <source>
        <dbReference type="EMBL" id="MFB9474770.1"/>
    </source>
</evidence>
<dbReference type="EMBL" id="JBHMCF010000040">
    <property type="protein sequence ID" value="MFB9474770.1"/>
    <property type="molecule type" value="Genomic_DNA"/>
</dbReference>
<evidence type="ECO:0000313" key="3">
    <source>
        <dbReference type="Proteomes" id="UP001589568"/>
    </source>
</evidence>
<evidence type="ECO:0000256" key="1">
    <source>
        <dbReference type="SAM" id="MobiDB-lite"/>
    </source>
</evidence>
<dbReference type="InterPro" id="IPR011990">
    <property type="entry name" value="TPR-like_helical_dom_sf"/>
</dbReference>
<organism evidence="2 3">
    <name type="scientific">Nonomuraea salmonea</name>
    <dbReference type="NCBI Taxonomy" id="46181"/>
    <lineage>
        <taxon>Bacteria</taxon>
        <taxon>Bacillati</taxon>
        <taxon>Actinomycetota</taxon>
        <taxon>Actinomycetes</taxon>
        <taxon>Streptosporangiales</taxon>
        <taxon>Streptosporangiaceae</taxon>
        <taxon>Nonomuraea</taxon>
    </lineage>
</organism>
<protein>
    <recommendedName>
        <fullName evidence="4">Tetratricopeptide repeat protein</fullName>
    </recommendedName>
</protein>
<dbReference type="Gene3D" id="1.25.40.10">
    <property type="entry name" value="Tetratricopeptide repeat domain"/>
    <property type="match status" value="2"/>
</dbReference>
<dbReference type="RefSeq" id="WP_345394036.1">
    <property type="nucleotide sequence ID" value="NZ_BAAAXS010000001.1"/>
</dbReference>
<name>A0ABV5NWS3_9ACTN</name>
<feature type="region of interest" description="Disordered" evidence="1">
    <location>
        <begin position="1"/>
        <end position="43"/>
    </location>
</feature>
<feature type="compositionally biased region" description="Low complexity" evidence="1">
    <location>
        <begin position="1"/>
        <end position="13"/>
    </location>
</feature>
<comment type="caution">
    <text evidence="2">The sequence shown here is derived from an EMBL/GenBank/DDBJ whole genome shotgun (WGS) entry which is preliminary data.</text>
</comment>
<dbReference type="SUPFAM" id="SSF48452">
    <property type="entry name" value="TPR-like"/>
    <property type="match status" value="1"/>
</dbReference>
<proteinExistence type="predicted"/>
<reference evidence="2 3" key="1">
    <citation type="submission" date="2024-09" db="EMBL/GenBank/DDBJ databases">
        <authorList>
            <person name="Sun Q."/>
            <person name="Mori K."/>
        </authorList>
    </citation>
    <scope>NUCLEOTIDE SEQUENCE [LARGE SCALE GENOMIC DNA]</scope>
    <source>
        <strain evidence="2 3">JCM 3324</strain>
    </source>
</reference>
<keyword evidence="3" id="KW-1185">Reference proteome</keyword>
<sequence>MNGNRPAADSDPASAPPDPDAVHTPEQLGPALKALAGGRRPSEIEAAARRLKPPERLVKQTISDMYRQGRPSQRTLAVFLRACAVPRDRHQAWLTARERAVGQSGKPDLDRLIDLVRVGDADPRALGVHAAIDVPGATGDQPVYVERDTDTDPAGLRALIQRAATDGRGRLLLLTGESSTGKTRSAYEAIRLLLPHWRLLHPAGVEQIRQAAAHPCAELVVWLDELQTYLSGTAGLTSDLVRTLTGSGVLLIATMRQEFYHAYAGQPGPADSRSHAAEWDVVKKQATPLVIRAKLSNAELARARAAAVHDKRLRAGLEITTYELFPAVAGAPELALHAENAGPYATAILHAAVDAARLGVRSPVNAAFLRQAAPGYCDKRRRGAAPTDWFENAMAYLRQPLLPDTAVLNAIAAPDSMEVQGYLVTDYLLQQIGRQRHLTKVPAATWQALIDLVANPDDQVRAADTATFRRLYGWAKKLLRKAHAAEGATSEQLVHLLVDHGLIGELRALCDAGDSVAAKHLVDVLIHQGRADEAYAVCLRHGPVPASWQVADLLAEHGRIEEALVVLRAAVAHGDRFAGDCLAWLLGEQGRIGELRELAEAGGDTAADQLTRLLVEQGQIDELRDLAHAGTGYAARRLAEVLLQRGEADQAIAALRAIPTPARHPIVITTLADLLLERGETDEAITALRPLADTGYHTAIRQLFDLLLEHSPLQDLRALAEAGGAIANRELAERLARGGRIDDLRALAEAGDAFAAEHLAEVLAKRGRTAQAIAVLRACGDTGLRTTARLLAGLLAKHGQVEELRALAEAGHDNAAWHLADLLAKHGQAAELCALAEAGHDVAAWYLADLLAQQDQIDALSALAGAGHDTAHKRLAELLAKRGDIDELRILAEAGNHHAIESLIELLYERGRIEDLRTLAEADHHAAARRLAELLAQQGRTDDLRTRVETGCNVAAEHLAALLAQQGQTEELRDLVAVGVPYSAERLIALLHQQGQDEQAERIRRFGLPPESDVDQDL</sequence>